<accession>X6NK07</accession>
<evidence type="ECO:0000313" key="1">
    <source>
        <dbReference type="EMBL" id="ETO26645.1"/>
    </source>
</evidence>
<name>X6NK07_RETFI</name>
<keyword evidence="1" id="KW-0121">Carboxypeptidase</keyword>
<sequence length="142" mass="16528">MYLIIYICVVVCGKQIQANSNKWFINSGIGWKYNDYEADGTIMDWMGGKGNVSYSLCAEIYGDPTVDNSIDCFVQFNPNNGKDFQISLKRIRALYDHTFSYFLYQRPQHNFSQEFVNVLLRTSQQLKTFLRTAKEEPSYTKL</sequence>
<protein>
    <submittedName>
        <fullName evidence="1">Carboxypeptidase A5-like protein</fullName>
    </submittedName>
</protein>
<organism evidence="1 2">
    <name type="scientific">Reticulomyxa filosa</name>
    <dbReference type="NCBI Taxonomy" id="46433"/>
    <lineage>
        <taxon>Eukaryota</taxon>
        <taxon>Sar</taxon>
        <taxon>Rhizaria</taxon>
        <taxon>Retaria</taxon>
        <taxon>Foraminifera</taxon>
        <taxon>Monothalamids</taxon>
        <taxon>Reticulomyxidae</taxon>
        <taxon>Reticulomyxa</taxon>
    </lineage>
</organism>
<proteinExistence type="predicted"/>
<reference evidence="1 2" key="1">
    <citation type="journal article" date="2013" name="Curr. Biol.">
        <title>The Genome of the Foraminiferan Reticulomyxa filosa.</title>
        <authorList>
            <person name="Glockner G."/>
            <person name="Hulsmann N."/>
            <person name="Schleicher M."/>
            <person name="Noegel A.A."/>
            <person name="Eichinger L."/>
            <person name="Gallinger C."/>
            <person name="Pawlowski J."/>
            <person name="Sierra R."/>
            <person name="Euteneuer U."/>
            <person name="Pillet L."/>
            <person name="Moustafa A."/>
            <person name="Platzer M."/>
            <person name="Groth M."/>
            <person name="Szafranski K."/>
            <person name="Schliwa M."/>
        </authorList>
    </citation>
    <scope>NUCLEOTIDE SEQUENCE [LARGE SCALE GENOMIC DNA]</scope>
</reference>
<dbReference type="GO" id="GO:0004180">
    <property type="term" value="F:carboxypeptidase activity"/>
    <property type="evidence" value="ECO:0007669"/>
    <property type="project" value="UniProtKB-KW"/>
</dbReference>
<keyword evidence="1" id="KW-0645">Protease</keyword>
<comment type="caution">
    <text evidence="1">The sequence shown here is derived from an EMBL/GenBank/DDBJ whole genome shotgun (WGS) entry which is preliminary data.</text>
</comment>
<gene>
    <name evidence="1" type="ORF">RFI_10488</name>
</gene>
<keyword evidence="1" id="KW-0378">Hydrolase</keyword>
<dbReference type="EMBL" id="ASPP01007726">
    <property type="protein sequence ID" value="ETO26645.1"/>
    <property type="molecule type" value="Genomic_DNA"/>
</dbReference>
<dbReference type="AlphaFoldDB" id="X6NK07"/>
<evidence type="ECO:0000313" key="2">
    <source>
        <dbReference type="Proteomes" id="UP000023152"/>
    </source>
</evidence>
<dbReference type="OrthoDB" id="3626597at2759"/>
<dbReference type="Proteomes" id="UP000023152">
    <property type="component" value="Unassembled WGS sequence"/>
</dbReference>
<keyword evidence="2" id="KW-1185">Reference proteome</keyword>